<dbReference type="OrthoDB" id="978691at2"/>
<organism evidence="1 2">
    <name type="scientific">Pedobacter frigiditerrae</name>
    <dbReference type="NCBI Taxonomy" id="2530452"/>
    <lineage>
        <taxon>Bacteria</taxon>
        <taxon>Pseudomonadati</taxon>
        <taxon>Bacteroidota</taxon>
        <taxon>Sphingobacteriia</taxon>
        <taxon>Sphingobacteriales</taxon>
        <taxon>Sphingobacteriaceae</taxon>
        <taxon>Pedobacter</taxon>
    </lineage>
</organism>
<keyword evidence="2" id="KW-1185">Reference proteome</keyword>
<accession>A0A4R0MJX4</accession>
<evidence type="ECO:0000313" key="2">
    <source>
        <dbReference type="Proteomes" id="UP000292884"/>
    </source>
</evidence>
<name>A0A4R0MJX4_9SPHI</name>
<dbReference type="RefSeq" id="WP_131555827.1">
    <property type="nucleotide sequence ID" value="NZ_SJSK01000010.1"/>
</dbReference>
<protein>
    <submittedName>
        <fullName evidence="1">ABC transporter ATPase</fullName>
    </submittedName>
</protein>
<reference evidence="1 2" key="1">
    <citation type="submission" date="2019-02" db="EMBL/GenBank/DDBJ databases">
        <title>Pedobacter sp. RP-1-13 sp. nov., isolated from Arctic soil.</title>
        <authorList>
            <person name="Dahal R.H."/>
        </authorList>
    </citation>
    <scope>NUCLEOTIDE SEQUENCE [LARGE SCALE GENOMIC DNA]</scope>
    <source>
        <strain evidence="1 2">RP-1-13</strain>
    </source>
</reference>
<dbReference type="AlphaFoldDB" id="A0A4R0MJX4"/>
<comment type="caution">
    <text evidence="1">The sequence shown here is derived from an EMBL/GenBank/DDBJ whole genome shotgun (WGS) entry which is preliminary data.</text>
</comment>
<dbReference type="EMBL" id="SJSK01000010">
    <property type="protein sequence ID" value="TCC86482.1"/>
    <property type="molecule type" value="Genomic_DNA"/>
</dbReference>
<proteinExistence type="predicted"/>
<dbReference type="Proteomes" id="UP000292884">
    <property type="component" value="Unassembled WGS sequence"/>
</dbReference>
<evidence type="ECO:0000313" key="1">
    <source>
        <dbReference type="EMBL" id="TCC86482.1"/>
    </source>
</evidence>
<gene>
    <name evidence="1" type="ORF">EZ428_23745</name>
</gene>
<sequence>MIFSPQSKVWIYQSSRQFTPTEAAEIQQKLDAFTAQWTAHGHQLKAKAEIPYNFFIVLTVDQDAASATGCSIDSSVRVIKEIENAYGVDLFNRFNMAYKIDDKVHVAGKEDFETLISIKQIGPQTIVFNNLVQTLAEFEDKWEVELENSWHKNIFAEQLSA</sequence>